<dbReference type="SUPFAM" id="SSF57903">
    <property type="entry name" value="FYVE/PHD zinc finger"/>
    <property type="match status" value="1"/>
</dbReference>
<protein>
    <recommendedName>
        <fullName evidence="5">FYVE-type domain-containing protein</fullName>
    </recommendedName>
</protein>
<dbReference type="CDD" id="cd00065">
    <property type="entry name" value="FYVE_like_SF"/>
    <property type="match status" value="1"/>
</dbReference>
<dbReference type="InterPro" id="IPR003018">
    <property type="entry name" value="GAF"/>
</dbReference>
<organism evidence="6 7">
    <name type="scientific">Aphanomyces euteiches</name>
    <dbReference type="NCBI Taxonomy" id="100861"/>
    <lineage>
        <taxon>Eukaryota</taxon>
        <taxon>Sar</taxon>
        <taxon>Stramenopiles</taxon>
        <taxon>Oomycota</taxon>
        <taxon>Saprolegniomycetes</taxon>
        <taxon>Saprolegniales</taxon>
        <taxon>Verrucalvaceae</taxon>
        <taxon>Aphanomyces</taxon>
    </lineage>
</organism>
<evidence type="ECO:0000256" key="3">
    <source>
        <dbReference type="ARBA" id="ARBA00022833"/>
    </source>
</evidence>
<dbReference type="InterPro" id="IPR029016">
    <property type="entry name" value="GAF-like_dom_sf"/>
</dbReference>
<keyword evidence="1" id="KW-0479">Metal-binding</keyword>
<evidence type="ECO:0000259" key="5">
    <source>
        <dbReference type="PROSITE" id="PS50178"/>
    </source>
</evidence>
<dbReference type="PROSITE" id="PS50178">
    <property type="entry name" value="ZF_FYVE"/>
    <property type="match status" value="1"/>
</dbReference>
<dbReference type="InterPro" id="IPR011011">
    <property type="entry name" value="Znf_FYVE_PHD"/>
</dbReference>
<dbReference type="SMART" id="SM00064">
    <property type="entry name" value="FYVE"/>
    <property type="match status" value="1"/>
</dbReference>
<feature type="domain" description="FYVE-type" evidence="5">
    <location>
        <begin position="20"/>
        <end position="92"/>
    </location>
</feature>
<proteinExistence type="predicted"/>
<evidence type="ECO:0000313" key="6">
    <source>
        <dbReference type="EMBL" id="KAF0736425.1"/>
    </source>
</evidence>
<dbReference type="VEuPathDB" id="FungiDB:AeMF1_008942"/>
<sequence length="413" mass="45293">MVNRLSRQDHWISPARRTLCHVCHVGFSLLVRKHNCYLCGEVVCSACLETLDIEKPSPGPGPVGFRSSVPQHTWSDLFLTAKLCMDCFQDHVNTAVFPEVAQGVALKGDYVAPDGDFDAGLVMRDAMKFSSTVVVPIKPTIVTPSPPVLIKHPQPSSSTSAQGWKYPWAPPPNIPNDDRRVLAVKSLRILDTPPEDVYDVACTMAAHAYMCPIAGVSFITRRRQWLKSSIGLSQREIPRKVTFCAHTIATLEPFVVLDAPLDDRFELNPLVAGSSAIRFYAGAPIVDMAGYVVGTVFVMDTKPRLSCDTDGLMALAKAVTEVLAADLQTTKMLQAAMGVLSSRSLSPTVLDTGKSDDVNQFYAMVRESVQDTVGVNNGHRMMPSNDDNGAFSRIQYMLDRLHHSHRSFLSPHA</sequence>
<reference evidence="6 7" key="1">
    <citation type="submission" date="2019-07" db="EMBL/GenBank/DDBJ databases">
        <title>Genomics analysis of Aphanomyces spp. identifies a new class of oomycete effector associated with host adaptation.</title>
        <authorList>
            <person name="Gaulin E."/>
        </authorList>
    </citation>
    <scope>NUCLEOTIDE SEQUENCE [LARGE SCALE GENOMIC DNA]</scope>
    <source>
        <strain evidence="6 7">ATCC 201684</strain>
    </source>
</reference>
<dbReference type="Pfam" id="PF01590">
    <property type="entry name" value="GAF"/>
    <property type="match status" value="1"/>
</dbReference>
<evidence type="ECO:0000256" key="4">
    <source>
        <dbReference type="PROSITE-ProRule" id="PRU00091"/>
    </source>
</evidence>
<dbReference type="PANTHER" id="PTHR43102">
    <property type="entry name" value="SLR1143 PROTEIN"/>
    <property type="match status" value="1"/>
</dbReference>
<dbReference type="InterPro" id="IPR000306">
    <property type="entry name" value="Znf_FYVE"/>
</dbReference>
<keyword evidence="3" id="KW-0862">Zinc</keyword>
<accession>A0A6G0X8M4</accession>
<evidence type="ECO:0000256" key="2">
    <source>
        <dbReference type="ARBA" id="ARBA00022771"/>
    </source>
</evidence>
<evidence type="ECO:0000256" key="1">
    <source>
        <dbReference type="ARBA" id="ARBA00022723"/>
    </source>
</evidence>
<comment type="caution">
    <text evidence="6">The sequence shown here is derived from an EMBL/GenBank/DDBJ whole genome shotgun (WGS) entry which is preliminary data.</text>
</comment>
<dbReference type="SUPFAM" id="SSF55781">
    <property type="entry name" value="GAF domain-like"/>
    <property type="match status" value="1"/>
</dbReference>
<name>A0A6G0X8M4_9STRA</name>
<dbReference type="Proteomes" id="UP000481153">
    <property type="component" value="Unassembled WGS sequence"/>
</dbReference>
<dbReference type="Gene3D" id="3.30.450.40">
    <property type="match status" value="1"/>
</dbReference>
<keyword evidence="2 4" id="KW-0863">Zinc-finger</keyword>
<dbReference type="AlphaFoldDB" id="A0A6G0X8M4"/>
<dbReference type="Gene3D" id="3.30.40.10">
    <property type="entry name" value="Zinc/RING finger domain, C3HC4 (zinc finger)"/>
    <property type="match status" value="1"/>
</dbReference>
<dbReference type="GO" id="GO:0008270">
    <property type="term" value="F:zinc ion binding"/>
    <property type="evidence" value="ECO:0007669"/>
    <property type="project" value="UniProtKB-KW"/>
</dbReference>
<gene>
    <name evidence="6" type="ORF">Ae201684_007443</name>
</gene>
<dbReference type="EMBL" id="VJMJ01000089">
    <property type="protein sequence ID" value="KAF0736425.1"/>
    <property type="molecule type" value="Genomic_DNA"/>
</dbReference>
<dbReference type="PANTHER" id="PTHR43102:SF2">
    <property type="entry name" value="GAF DOMAIN-CONTAINING PROTEIN"/>
    <property type="match status" value="1"/>
</dbReference>
<evidence type="ECO:0000313" key="7">
    <source>
        <dbReference type="Proteomes" id="UP000481153"/>
    </source>
</evidence>
<dbReference type="Pfam" id="PF01363">
    <property type="entry name" value="FYVE"/>
    <property type="match status" value="1"/>
</dbReference>
<keyword evidence="7" id="KW-1185">Reference proteome</keyword>
<dbReference type="InterPro" id="IPR017455">
    <property type="entry name" value="Znf_FYVE-rel"/>
</dbReference>
<dbReference type="InterPro" id="IPR013083">
    <property type="entry name" value="Znf_RING/FYVE/PHD"/>
</dbReference>